<keyword evidence="3" id="KW-1185">Reference proteome</keyword>
<dbReference type="InterPro" id="IPR004714">
    <property type="entry name" value="Cyt_oxidase_maturation_cbb3"/>
</dbReference>
<name>A0A6P1P471_9BACT</name>
<accession>A0A6P1P471</accession>
<dbReference type="AlphaFoldDB" id="A0A6P1P471"/>
<feature type="region of interest" description="Disordered" evidence="1">
    <location>
        <begin position="50"/>
        <end position="73"/>
    </location>
</feature>
<organism evidence="2 3">
    <name type="scientific">Nibribacter ruber</name>
    <dbReference type="NCBI Taxonomy" id="2698458"/>
    <lineage>
        <taxon>Bacteria</taxon>
        <taxon>Pseudomonadati</taxon>
        <taxon>Bacteroidota</taxon>
        <taxon>Cytophagia</taxon>
        <taxon>Cytophagales</taxon>
        <taxon>Hymenobacteraceae</taxon>
        <taxon>Nibribacter</taxon>
    </lineage>
</organism>
<dbReference type="EMBL" id="CP047897">
    <property type="protein sequence ID" value="QHL89181.1"/>
    <property type="molecule type" value="Genomic_DNA"/>
</dbReference>
<reference evidence="2 3" key="1">
    <citation type="submission" date="2020-01" db="EMBL/GenBank/DDBJ databases">
        <authorList>
            <person name="Kim M."/>
        </authorList>
    </citation>
    <scope>NUCLEOTIDE SEQUENCE [LARGE SCALE GENOMIC DNA]</scope>
    <source>
        <strain evidence="2 3">BT10</strain>
    </source>
</reference>
<dbReference type="KEGG" id="nib:GU926_17800"/>
<evidence type="ECO:0000313" key="3">
    <source>
        <dbReference type="Proteomes" id="UP000464214"/>
    </source>
</evidence>
<dbReference type="Proteomes" id="UP000464214">
    <property type="component" value="Chromosome"/>
</dbReference>
<proteinExistence type="predicted"/>
<dbReference type="RefSeq" id="WP_160694288.1">
    <property type="nucleotide sequence ID" value="NZ_CP047897.1"/>
</dbReference>
<dbReference type="PANTHER" id="PTHR41532:SF1">
    <property type="entry name" value="FIXS PROTEIN"/>
    <property type="match status" value="1"/>
</dbReference>
<protein>
    <submittedName>
        <fullName evidence="2">Cbb3-type cytochrome oxidase assembly protein CcoS</fullName>
    </submittedName>
</protein>
<feature type="compositionally biased region" description="Polar residues" evidence="1">
    <location>
        <begin position="50"/>
        <end position="63"/>
    </location>
</feature>
<dbReference type="PANTHER" id="PTHR41532">
    <property type="entry name" value="FIXS PROTEIN"/>
    <property type="match status" value="1"/>
</dbReference>
<dbReference type="NCBIfam" id="TIGR00847">
    <property type="entry name" value="ccoS"/>
    <property type="match status" value="1"/>
</dbReference>
<sequence>MNIIYLLICISLVMAIIFLSAFLKAVRSGQFEDDYTPSVRILFDNELTHTPAQNNTKPLTISTKPMEDTAHVS</sequence>
<dbReference type="Pfam" id="PF03597">
    <property type="entry name" value="FixS"/>
    <property type="match status" value="1"/>
</dbReference>
<evidence type="ECO:0000313" key="2">
    <source>
        <dbReference type="EMBL" id="QHL89181.1"/>
    </source>
</evidence>
<evidence type="ECO:0000256" key="1">
    <source>
        <dbReference type="SAM" id="MobiDB-lite"/>
    </source>
</evidence>
<gene>
    <name evidence="2" type="primary">ccoS</name>
    <name evidence="2" type="ORF">GU926_17800</name>
</gene>